<dbReference type="AlphaFoldDB" id="A0A2J8AIV9"/>
<feature type="transmembrane region" description="Helical" evidence="5">
    <location>
        <begin position="33"/>
        <end position="52"/>
    </location>
</feature>
<evidence type="ECO:0000256" key="2">
    <source>
        <dbReference type="ARBA" id="ARBA00022692"/>
    </source>
</evidence>
<feature type="transmembrane region" description="Helical" evidence="5">
    <location>
        <begin position="120"/>
        <end position="140"/>
    </location>
</feature>
<protein>
    <recommendedName>
        <fullName evidence="6">ABC-2 type transporter transmembrane domain-containing protein</fullName>
    </recommendedName>
</protein>
<keyword evidence="4 5" id="KW-0472">Membrane</keyword>
<dbReference type="Pfam" id="PF01061">
    <property type="entry name" value="ABC2_membrane"/>
    <property type="match status" value="1"/>
</dbReference>
<dbReference type="OrthoDB" id="66620at2759"/>
<dbReference type="GO" id="GO:0140359">
    <property type="term" value="F:ABC-type transporter activity"/>
    <property type="evidence" value="ECO:0007669"/>
    <property type="project" value="InterPro"/>
</dbReference>
<dbReference type="GO" id="GO:0016020">
    <property type="term" value="C:membrane"/>
    <property type="evidence" value="ECO:0007669"/>
    <property type="project" value="UniProtKB-SubCell"/>
</dbReference>
<dbReference type="InterPro" id="IPR013525">
    <property type="entry name" value="ABC2_TM"/>
</dbReference>
<comment type="subcellular location">
    <subcellularLocation>
        <location evidence="1">Membrane</location>
        <topology evidence="1">Multi-pass membrane protein</topology>
    </subcellularLocation>
</comment>
<evidence type="ECO:0000313" key="7">
    <source>
        <dbReference type="EMBL" id="PNH12445.1"/>
    </source>
</evidence>
<proteinExistence type="predicted"/>
<evidence type="ECO:0000256" key="1">
    <source>
        <dbReference type="ARBA" id="ARBA00004141"/>
    </source>
</evidence>
<sequence length="151" mass="15904">MGRPEARGGRLAGGSSAACLALSSLFSSPGKSVLVLNLLLLVCALFSGFLANKGAIVPWLRWIVYISPIRFCWEALVINELRPLVLNFSSPDLPAGLPAVRGSLFLGLLGVDSGMLVTDLVVLGCMYGILAGAACAAAAMRVARMRGRWWG</sequence>
<accession>A0A2J8AIV9</accession>
<comment type="caution">
    <text evidence="7">The sequence shown here is derived from an EMBL/GenBank/DDBJ whole genome shotgun (WGS) entry which is preliminary data.</text>
</comment>
<dbReference type="EMBL" id="PGGS01000009">
    <property type="protein sequence ID" value="PNH12445.1"/>
    <property type="molecule type" value="Genomic_DNA"/>
</dbReference>
<organism evidence="7 8">
    <name type="scientific">Tetrabaena socialis</name>
    <dbReference type="NCBI Taxonomy" id="47790"/>
    <lineage>
        <taxon>Eukaryota</taxon>
        <taxon>Viridiplantae</taxon>
        <taxon>Chlorophyta</taxon>
        <taxon>core chlorophytes</taxon>
        <taxon>Chlorophyceae</taxon>
        <taxon>CS clade</taxon>
        <taxon>Chlamydomonadales</taxon>
        <taxon>Tetrabaenaceae</taxon>
        <taxon>Tetrabaena</taxon>
    </lineage>
</organism>
<keyword evidence="2 5" id="KW-0812">Transmembrane</keyword>
<evidence type="ECO:0000256" key="3">
    <source>
        <dbReference type="ARBA" id="ARBA00022989"/>
    </source>
</evidence>
<evidence type="ECO:0000256" key="5">
    <source>
        <dbReference type="SAM" id="Phobius"/>
    </source>
</evidence>
<feature type="domain" description="ABC-2 type transporter transmembrane" evidence="6">
    <location>
        <begin position="15"/>
        <end position="81"/>
    </location>
</feature>
<keyword evidence="8" id="KW-1185">Reference proteome</keyword>
<keyword evidence="3 5" id="KW-1133">Transmembrane helix</keyword>
<evidence type="ECO:0000256" key="4">
    <source>
        <dbReference type="ARBA" id="ARBA00023136"/>
    </source>
</evidence>
<reference evidence="7 8" key="1">
    <citation type="journal article" date="2017" name="Mol. Biol. Evol.">
        <title>The 4-celled Tetrabaena socialis nuclear genome reveals the essential components for genetic control of cell number at the origin of multicellularity in the volvocine lineage.</title>
        <authorList>
            <person name="Featherston J."/>
            <person name="Arakaki Y."/>
            <person name="Hanschen E.R."/>
            <person name="Ferris P.J."/>
            <person name="Michod R.E."/>
            <person name="Olson B.J.S.C."/>
            <person name="Nozaki H."/>
            <person name="Durand P.M."/>
        </authorList>
    </citation>
    <scope>NUCLEOTIDE SEQUENCE [LARGE SCALE GENOMIC DNA]</scope>
    <source>
        <strain evidence="7 8">NIES-571</strain>
    </source>
</reference>
<dbReference type="Proteomes" id="UP000236333">
    <property type="component" value="Unassembled WGS sequence"/>
</dbReference>
<evidence type="ECO:0000259" key="6">
    <source>
        <dbReference type="Pfam" id="PF01061"/>
    </source>
</evidence>
<name>A0A2J8AIV9_9CHLO</name>
<evidence type="ECO:0000313" key="8">
    <source>
        <dbReference type="Proteomes" id="UP000236333"/>
    </source>
</evidence>
<gene>
    <name evidence="7" type="ORF">TSOC_000623</name>
</gene>